<evidence type="ECO:0000313" key="2">
    <source>
        <dbReference type="Proteomes" id="UP000299102"/>
    </source>
</evidence>
<organism evidence="1 2">
    <name type="scientific">Eumeta variegata</name>
    <name type="common">Bagworm moth</name>
    <name type="synonym">Eumeta japonica</name>
    <dbReference type="NCBI Taxonomy" id="151549"/>
    <lineage>
        <taxon>Eukaryota</taxon>
        <taxon>Metazoa</taxon>
        <taxon>Ecdysozoa</taxon>
        <taxon>Arthropoda</taxon>
        <taxon>Hexapoda</taxon>
        <taxon>Insecta</taxon>
        <taxon>Pterygota</taxon>
        <taxon>Neoptera</taxon>
        <taxon>Endopterygota</taxon>
        <taxon>Lepidoptera</taxon>
        <taxon>Glossata</taxon>
        <taxon>Ditrysia</taxon>
        <taxon>Tineoidea</taxon>
        <taxon>Psychidae</taxon>
        <taxon>Oiketicinae</taxon>
        <taxon>Eumeta</taxon>
    </lineage>
</organism>
<dbReference type="Proteomes" id="UP000299102">
    <property type="component" value="Unassembled WGS sequence"/>
</dbReference>
<keyword evidence="2" id="KW-1185">Reference proteome</keyword>
<reference evidence="1 2" key="1">
    <citation type="journal article" date="2019" name="Commun. Biol.">
        <title>The bagworm genome reveals a unique fibroin gene that provides high tensile strength.</title>
        <authorList>
            <person name="Kono N."/>
            <person name="Nakamura H."/>
            <person name="Ohtoshi R."/>
            <person name="Tomita M."/>
            <person name="Numata K."/>
            <person name="Arakawa K."/>
        </authorList>
    </citation>
    <scope>NUCLEOTIDE SEQUENCE [LARGE SCALE GENOMIC DNA]</scope>
</reference>
<proteinExistence type="predicted"/>
<dbReference type="EMBL" id="BGZK01001041">
    <property type="protein sequence ID" value="GBP69446.1"/>
    <property type="molecule type" value="Genomic_DNA"/>
</dbReference>
<sequence>MVVVYGRQIAAPVTVRSGIDVRKEHSCPNQPEILAEHLEEQFTPHQLSGTPEAASHYAQEERQVQEFLTAPMPPLPGDYFVSPAETGRAIARLPKRKAPRPDGISTTAIRQLPRRAMVAINRLFNGILRTGHFPRNWQMGRVIAIPKPSKDPRLATS</sequence>
<keyword evidence="1" id="KW-0695">RNA-directed DNA polymerase</keyword>
<keyword evidence="1" id="KW-0548">Nucleotidyltransferase</keyword>
<gene>
    <name evidence="1" type="primary">pol</name>
    <name evidence="1" type="ORF">EVAR_48803_1</name>
</gene>
<dbReference type="AlphaFoldDB" id="A0A4C1Y0L8"/>
<evidence type="ECO:0000313" key="1">
    <source>
        <dbReference type="EMBL" id="GBP69446.1"/>
    </source>
</evidence>
<dbReference type="GO" id="GO:0003964">
    <property type="term" value="F:RNA-directed DNA polymerase activity"/>
    <property type="evidence" value="ECO:0007669"/>
    <property type="project" value="UniProtKB-KW"/>
</dbReference>
<keyword evidence="1" id="KW-0808">Transferase</keyword>
<name>A0A4C1Y0L8_EUMVA</name>
<dbReference type="STRING" id="151549.A0A4C1Y0L8"/>
<dbReference type="OrthoDB" id="412981at2759"/>
<protein>
    <submittedName>
        <fullName evidence="1">RNA-directed DNA polymerase from mobile element jockey</fullName>
    </submittedName>
</protein>
<comment type="caution">
    <text evidence="1">The sequence shown here is derived from an EMBL/GenBank/DDBJ whole genome shotgun (WGS) entry which is preliminary data.</text>
</comment>
<accession>A0A4C1Y0L8</accession>